<evidence type="ECO:0000256" key="3">
    <source>
        <dbReference type="ARBA" id="ARBA00022777"/>
    </source>
</evidence>
<dbReference type="Pfam" id="PF02595">
    <property type="entry name" value="Gly_kinase"/>
    <property type="match status" value="1"/>
</dbReference>
<evidence type="ECO:0000313" key="5">
    <source>
        <dbReference type="EMBL" id="ACU53526.1"/>
    </source>
</evidence>
<dbReference type="PANTHER" id="PTHR21599">
    <property type="entry name" value="GLYCERATE KINASE"/>
    <property type="match status" value="1"/>
</dbReference>
<evidence type="ECO:0000256" key="1">
    <source>
        <dbReference type="ARBA" id="ARBA00006284"/>
    </source>
</evidence>
<dbReference type="Gene3D" id="3.90.1510.10">
    <property type="entry name" value="Glycerate kinase, domain 2"/>
    <property type="match status" value="1"/>
</dbReference>
<dbReference type="GO" id="GO:0031388">
    <property type="term" value="P:organic acid phosphorylation"/>
    <property type="evidence" value="ECO:0007669"/>
    <property type="project" value="UniProtKB-UniRule"/>
</dbReference>
<dbReference type="SUPFAM" id="SSF110738">
    <property type="entry name" value="Glycerate kinase I"/>
    <property type="match status" value="1"/>
</dbReference>
<dbReference type="PIRSF" id="PIRSF006078">
    <property type="entry name" value="GlxK"/>
    <property type="match status" value="1"/>
</dbReference>
<dbReference type="KEGG" id="afo:Afer_0572"/>
<protein>
    <submittedName>
        <fullName evidence="5">Glycerate kinase</fullName>
        <ecNumber evidence="5">2.7.1.31</ecNumber>
    </submittedName>
</protein>
<dbReference type="STRING" id="525909.Afer_0572"/>
<accession>C7M3D2</accession>
<gene>
    <name evidence="5" type="ordered locus">Afer_0572</name>
</gene>
<evidence type="ECO:0000313" key="6">
    <source>
        <dbReference type="Proteomes" id="UP000000771"/>
    </source>
</evidence>
<organism evidence="5 6">
    <name type="scientific">Acidimicrobium ferrooxidans (strain DSM 10331 / JCM 15462 / NBRC 103882 / ICP)</name>
    <dbReference type="NCBI Taxonomy" id="525909"/>
    <lineage>
        <taxon>Bacteria</taxon>
        <taxon>Bacillati</taxon>
        <taxon>Actinomycetota</taxon>
        <taxon>Acidimicrobiia</taxon>
        <taxon>Acidimicrobiales</taxon>
        <taxon>Acidimicrobiaceae</taxon>
        <taxon>Acidimicrobium</taxon>
    </lineage>
</organism>
<dbReference type="eggNOG" id="COG1929">
    <property type="taxonomic scope" value="Bacteria"/>
</dbReference>
<keyword evidence="3 4" id="KW-0418">Kinase</keyword>
<sequence>MIDAETGRLGPVRVVVAPDKFRGSLTAAAAARAMSKGIRSQIPDCSVVEVPMADGGEGTLEALEAAGFRVRGPVLVHGPYGRRVQARWVRRGPIAVVQAAEAVGRRAVGSDRLRAPDATTRGVGELISAALEPGVREVVVSLGGSVTTDGGAGMLAALGVEIADALGRPVGDGGAALEHAASVSVARVDPRLRAVRIVGAVDVTNPLLGPDGAARLFAPQKGASPVEVDQLERALSHFADVVAGSLGRDARALAGAGAAGGTGFALAGVLDAMLVSGASLVGELTGCWSALDGASLVVTGEGSLDAQSLLGKVPIEVARRARAAHVPCVAIVGRCELEAADLAEAGLGEVVALVDWANDATEAQRRAAALIAMLSARLARRWCG</sequence>
<name>C7M3D2_ACIFD</name>
<proteinExistence type="inferred from homology"/>
<dbReference type="EC" id="2.7.1.31" evidence="5"/>
<dbReference type="NCBIfam" id="TIGR00045">
    <property type="entry name" value="glycerate kinase"/>
    <property type="match status" value="1"/>
</dbReference>
<dbReference type="PANTHER" id="PTHR21599:SF0">
    <property type="entry name" value="GLYCERATE KINASE"/>
    <property type="match status" value="1"/>
</dbReference>
<dbReference type="InterPro" id="IPR036129">
    <property type="entry name" value="Glycerate_kinase_sf"/>
</dbReference>
<keyword evidence="6" id="KW-1185">Reference proteome</keyword>
<dbReference type="GO" id="GO:0008887">
    <property type="term" value="F:glycerate kinase activity"/>
    <property type="evidence" value="ECO:0007669"/>
    <property type="project" value="UniProtKB-UniRule"/>
</dbReference>
<reference evidence="5 6" key="1">
    <citation type="journal article" date="2009" name="Stand. Genomic Sci.">
        <title>Complete genome sequence of Acidimicrobium ferrooxidans type strain (ICP).</title>
        <authorList>
            <person name="Clum A."/>
            <person name="Nolan M."/>
            <person name="Lang E."/>
            <person name="Glavina Del Rio T."/>
            <person name="Tice H."/>
            <person name="Copeland A."/>
            <person name="Cheng J.F."/>
            <person name="Lucas S."/>
            <person name="Chen F."/>
            <person name="Bruce D."/>
            <person name="Goodwin L."/>
            <person name="Pitluck S."/>
            <person name="Ivanova N."/>
            <person name="Mavrommatis K."/>
            <person name="Mikhailova N."/>
            <person name="Pati A."/>
            <person name="Chen A."/>
            <person name="Palaniappan K."/>
            <person name="Goker M."/>
            <person name="Spring S."/>
            <person name="Land M."/>
            <person name="Hauser L."/>
            <person name="Chang Y.J."/>
            <person name="Jeffries C.C."/>
            <person name="Chain P."/>
            <person name="Bristow J."/>
            <person name="Eisen J.A."/>
            <person name="Markowitz V."/>
            <person name="Hugenholtz P."/>
            <person name="Kyrpides N.C."/>
            <person name="Klenk H.P."/>
            <person name="Lapidus A."/>
        </authorList>
    </citation>
    <scope>NUCLEOTIDE SEQUENCE [LARGE SCALE GENOMIC DNA]</scope>
    <source>
        <strain evidence="6">DSM 10331 / JCM 15462 / NBRC 103882 / ICP</strain>
    </source>
</reference>
<keyword evidence="2 4" id="KW-0808">Transferase</keyword>
<comment type="similarity">
    <text evidence="1 4">Belongs to the glycerate kinase type-1 family.</text>
</comment>
<dbReference type="InterPro" id="IPR004381">
    <property type="entry name" value="Glycerate_kinase"/>
</dbReference>
<dbReference type="EMBL" id="CP001631">
    <property type="protein sequence ID" value="ACU53526.1"/>
    <property type="molecule type" value="Genomic_DNA"/>
</dbReference>
<dbReference type="Proteomes" id="UP000000771">
    <property type="component" value="Chromosome"/>
</dbReference>
<dbReference type="HOGENOM" id="CLU_028255_0_0_11"/>
<dbReference type="Gene3D" id="3.40.50.10350">
    <property type="entry name" value="Glycerate kinase, domain 1"/>
    <property type="match status" value="1"/>
</dbReference>
<dbReference type="AlphaFoldDB" id="C7M3D2"/>
<dbReference type="InterPro" id="IPR018197">
    <property type="entry name" value="Glycerate_kinase_RE-like"/>
</dbReference>
<evidence type="ECO:0000256" key="2">
    <source>
        <dbReference type="ARBA" id="ARBA00022679"/>
    </source>
</evidence>
<dbReference type="RefSeq" id="WP_015798021.1">
    <property type="nucleotide sequence ID" value="NC_013124.1"/>
</dbReference>
<evidence type="ECO:0000256" key="4">
    <source>
        <dbReference type="PIRNR" id="PIRNR006078"/>
    </source>
</evidence>
<dbReference type="InterPro" id="IPR018193">
    <property type="entry name" value="Glyc_kinase_flavodox-like_fold"/>
</dbReference>